<dbReference type="AlphaFoldDB" id="A0AA51MNB7"/>
<keyword evidence="4" id="KW-1185">Reference proteome</keyword>
<name>A0AA51MNB7_9GAMM</name>
<evidence type="ECO:0000313" key="3">
    <source>
        <dbReference type="EMBL" id="WML87318.1"/>
    </source>
</evidence>
<protein>
    <submittedName>
        <fullName evidence="3">Uncharacterized protein</fullName>
    </submittedName>
</protein>
<keyword evidence="1" id="KW-0732">Signal</keyword>
<gene>
    <name evidence="2" type="ORF">RCC75_11515</name>
    <name evidence="3" type="ORF">RCG00_02925</name>
</gene>
<accession>A0AA51MNB7</accession>
<organism evidence="3">
    <name type="scientific">Thiothrix subterranea</name>
    <dbReference type="NCBI Taxonomy" id="2735563"/>
    <lineage>
        <taxon>Bacteria</taxon>
        <taxon>Pseudomonadati</taxon>
        <taxon>Pseudomonadota</taxon>
        <taxon>Gammaproteobacteria</taxon>
        <taxon>Thiotrichales</taxon>
        <taxon>Thiotrichaceae</taxon>
        <taxon>Thiothrix</taxon>
    </lineage>
</organism>
<dbReference type="Proteomes" id="UP001223336">
    <property type="component" value="Unassembled WGS sequence"/>
</dbReference>
<reference evidence="3 4" key="1">
    <citation type="submission" date="2023-08" db="EMBL/GenBank/DDBJ databases">
        <title>New molecular markers tilS and rpoB for phylogenetic and monitoring studies of the genus Thiothrix biodiversity.</title>
        <authorList>
            <person name="Ravin N.V."/>
            <person name="Smolyakov D."/>
            <person name="Markov N.D."/>
            <person name="Beletsky A.V."/>
            <person name="Mardanov A.V."/>
            <person name="Rudenko T.S."/>
            <person name="Grabovich M.Y."/>
        </authorList>
    </citation>
    <scope>NUCLEOTIDE SEQUENCE</scope>
    <source>
        <strain evidence="3">DNT52</strain>
        <strain evidence="2 4">H33</strain>
    </source>
</reference>
<feature type="signal peptide" evidence="1">
    <location>
        <begin position="1"/>
        <end position="18"/>
    </location>
</feature>
<feature type="chain" id="PRO_5041332290" evidence="1">
    <location>
        <begin position="19"/>
        <end position="203"/>
    </location>
</feature>
<evidence type="ECO:0000313" key="2">
    <source>
        <dbReference type="EMBL" id="MDQ5769160.1"/>
    </source>
</evidence>
<dbReference type="Proteomes" id="UP001229862">
    <property type="component" value="Chromosome"/>
</dbReference>
<evidence type="ECO:0000313" key="4">
    <source>
        <dbReference type="Proteomes" id="UP001223336"/>
    </source>
</evidence>
<dbReference type="RefSeq" id="WP_308135072.1">
    <property type="nucleotide sequence ID" value="NZ_CP133197.1"/>
</dbReference>
<proteinExistence type="predicted"/>
<dbReference type="EMBL" id="CP133217">
    <property type="protein sequence ID" value="WML87318.1"/>
    <property type="molecule type" value="Genomic_DNA"/>
</dbReference>
<sequence>MKWILAPLLLFAAVTVSADDAYQRGYQMGADLKAYQEGWEAAQKEVQPSDEPKSQTFAEFREQRKLKKMTFIQADIDGIRLDFTERDKTFKSDKDGIKGKTSFEILDDGIAAKIYITGNKNQSETADGVVLQQTAEMVVIATTYGAQKRLDKIDVYTLYPSLGIGFLNITHAYGGTGELGKALAETGKGYPSASSITIPLKLE</sequence>
<evidence type="ECO:0000256" key="1">
    <source>
        <dbReference type="SAM" id="SignalP"/>
    </source>
</evidence>
<dbReference type="EMBL" id="JAVFKN010000014">
    <property type="protein sequence ID" value="MDQ5769160.1"/>
    <property type="molecule type" value="Genomic_DNA"/>
</dbReference>